<proteinExistence type="predicted"/>
<organism evidence="2 3">
    <name type="scientific">Dyadobacter soli</name>
    <dbReference type="NCBI Taxonomy" id="659014"/>
    <lineage>
        <taxon>Bacteria</taxon>
        <taxon>Pseudomonadati</taxon>
        <taxon>Bacteroidota</taxon>
        <taxon>Cytophagia</taxon>
        <taxon>Cytophagales</taxon>
        <taxon>Spirosomataceae</taxon>
        <taxon>Dyadobacter</taxon>
    </lineage>
</organism>
<accession>A0A1G8BJH0</accession>
<evidence type="ECO:0000313" key="3">
    <source>
        <dbReference type="Proteomes" id="UP000198748"/>
    </source>
</evidence>
<keyword evidence="2" id="KW-0808">Transferase</keyword>
<dbReference type="Pfam" id="PF00027">
    <property type="entry name" value="cNMP_binding"/>
    <property type="match status" value="1"/>
</dbReference>
<dbReference type="SUPFAM" id="SSF51206">
    <property type="entry name" value="cAMP-binding domain-like"/>
    <property type="match status" value="1"/>
</dbReference>
<dbReference type="InterPro" id="IPR000595">
    <property type="entry name" value="cNMP-bd_dom"/>
</dbReference>
<dbReference type="GO" id="GO:0016301">
    <property type="term" value="F:kinase activity"/>
    <property type="evidence" value="ECO:0007669"/>
    <property type="project" value="UniProtKB-KW"/>
</dbReference>
<dbReference type="Gene3D" id="2.60.120.10">
    <property type="entry name" value="Jelly Rolls"/>
    <property type="match status" value="1"/>
</dbReference>
<dbReference type="EMBL" id="FNAN01000033">
    <property type="protein sequence ID" value="SDH33214.1"/>
    <property type="molecule type" value="Genomic_DNA"/>
</dbReference>
<dbReference type="Proteomes" id="UP000198748">
    <property type="component" value="Unassembled WGS sequence"/>
</dbReference>
<feature type="domain" description="Cyclic nucleotide-binding" evidence="1">
    <location>
        <begin position="15"/>
        <end position="115"/>
    </location>
</feature>
<name>A0A1G8BJH0_9BACT</name>
<keyword evidence="3" id="KW-1185">Reference proteome</keyword>
<dbReference type="InterPro" id="IPR018490">
    <property type="entry name" value="cNMP-bd_dom_sf"/>
</dbReference>
<sequence length="191" mass="22093">MYPVLLHELHKKVTLSAEQEAAIVSQFVPKKLKKRQFLHQEGDVTQRMSFVEKGAVYSYSTDTHGAQHVVQFGFEGWWIGDLYSFFTQKPSRLNIEVLESCEVLTLTLESHELLLKTIPPYETYMRLLYQNAYVALLNRVENSLGLPAEEIYSRFMEQYPFIFSRVPLHLIASYMGITPVTLSRIRKQAAS</sequence>
<dbReference type="InterPro" id="IPR014710">
    <property type="entry name" value="RmlC-like_jellyroll"/>
</dbReference>
<gene>
    <name evidence="2" type="ORF">SAMN04487996_13348</name>
</gene>
<evidence type="ECO:0000313" key="2">
    <source>
        <dbReference type="EMBL" id="SDH33214.1"/>
    </source>
</evidence>
<protein>
    <submittedName>
        <fullName evidence="2">cAMP-binding domain of CRP or a regulatory subunit of cAMP-dependent protein kinases</fullName>
    </submittedName>
</protein>
<dbReference type="CDD" id="cd00038">
    <property type="entry name" value="CAP_ED"/>
    <property type="match status" value="1"/>
</dbReference>
<dbReference type="RefSeq" id="WP_090157661.1">
    <property type="nucleotide sequence ID" value="NZ_FNAN01000033.1"/>
</dbReference>
<evidence type="ECO:0000259" key="1">
    <source>
        <dbReference type="PROSITE" id="PS50042"/>
    </source>
</evidence>
<dbReference type="STRING" id="659014.SAMN04487996_13348"/>
<dbReference type="OrthoDB" id="1933280at2"/>
<keyword evidence="2" id="KW-0418">Kinase</keyword>
<dbReference type="PROSITE" id="PS50042">
    <property type="entry name" value="CNMP_BINDING_3"/>
    <property type="match status" value="1"/>
</dbReference>
<dbReference type="AlphaFoldDB" id="A0A1G8BJH0"/>
<reference evidence="3" key="1">
    <citation type="submission" date="2016-10" db="EMBL/GenBank/DDBJ databases">
        <authorList>
            <person name="Varghese N."/>
            <person name="Submissions S."/>
        </authorList>
    </citation>
    <scope>NUCLEOTIDE SEQUENCE [LARGE SCALE GENOMIC DNA]</scope>
    <source>
        <strain evidence="3">DSM 25329</strain>
    </source>
</reference>